<dbReference type="Pfam" id="PF01243">
    <property type="entry name" value="PNPOx_N"/>
    <property type="match status" value="1"/>
</dbReference>
<organism evidence="3 4">
    <name type="scientific">Prauserella oleivorans</name>
    <dbReference type="NCBI Taxonomy" id="1478153"/>
    <lineage>
        <taxon>Bacteria</taxon>
        <taxon>Bacillati</taxon>
        <taxon>Actinomycetota</taxon>
        <taxon>Actinomycetes</taxon>
        <taxon>Pseudonocardiales</taxon>
        <taxon>Pseudonocardiaceae</taxon>
        <taxon>Prauserella</taxon>
    </lineage>
</organism>
<dbReference type="InterPro" id="IPR011576">
    <property type="entry name" value="Pyridox_Oxase_N"/>
</dbReference>
<dbReference type="SUPFAM" id="SSF50475">
    <property type="entry name" value="FMN-binding split barrel"/>
    <property type="match status" value="1"/>
</dbReference>
<evidence type="ECO:0000259" key="2">
    <source>
        <dbReference type="Pfam" id="PF01243"/>
    </source>
</evidence>
<dbReference type="Gene3D" id="2.30.110.10">
    <property type="entry name" value="Electron Transport, Fmn-binding Protein, Chain A"/>
    <property type="match status" value="1"/>
</dbReference>
<accession>A0ABW5W8Q5</accession>
<evidence type="ECO:0000256" key="1">
    <source>
        <dbReference type="ARBA" id="ARBA00023002"/>
    </source>
</evidence>
<evidence type="ECO:0000313" key="4">
    <source>
        <dbReference type="Proteomes" id="UP001597478"/>
    </source>
</evidence>
<comment type="caution">
    <text evidence="3">The sequence shown here is derived from an EMBL/GenBank/DDBJ whole genome shotgun (WGS) entry which is preliminary data.</text>
</comment>
<dbReference type="InterPro" id="IPR012349">
    <property type="entry name" value="Split_barrel_FMN-bd"/>
</dbReference>
<evidence type="ECO:0000313" key="3">
    <source>
        <dbReference type="EMBL" id="MFD2800349.1"/>
    </source>
</evidence>
<dbReference type="InterPro" id="IPR052019">
    <property type="entry name" value="F420H2_bilvrd_red/Heme_oxyg"/>
</dbReference>
<dbReference type="PANTHER" id="PTHR35176:SF6">
    <property type="entry name" value="HEME OXYGENASE HI_0854-RELATED"/>
    <property type="match status" value="1"/>
</dbReference>
<dbReference type="Proteomes" id="UP001597478">
    <property type="component" value="Unassembled WGS sequence"/>
</dbReference>
<keyword evidence="1" id="KW-0560">Oxidoreductase</keyword>
<dbReference type="RefSeq" id="WP_377388331.1">
    <property type="nucleotide sequence ID" value="NZ_JBHSAN010000012.1"/>
</dbReference>
<gene>
    <name evidence="3" type="ORF">ACFS2C_13180</name>
</gene>
<feature type="domain" description="Pyridoxamine 5'-phosphate oxidase N-terminal" evidence="2">
    <location>
        <begin position="19"/>
        <end position="124"/>
    </location>
</feature>
<sequence>MPRSETLPQGDVRLLDTDLAQRLLHSTELARLAYIARDGTPRVMPMLFHWTGTEVVLSTFAGAAKIAAIRARPDVALTIDTSGVPPEVLLLRGRAEVSEVDGVVPEYALAHERYYGAEQAARTIAEVDRPGTRMARIGVRPAWVGLLDFRTRFPGALAGRP</sequence>
<protein>
    <submittedName>
        <fullName evidence="3">Pyridoxamine 5'-phosphate oxidase family protein</fullName>
    </submittedName>
</protein>
<reference evidence="4" key="1">
    <citation type="journal article" date="2019" name="Int. J. Syst. Evol. Microbiol.">
        <title>The Global Catalogue of Microorganisms (GCM) 10K type strain sequencing project: providing services to taxonomists for standard genome sequencing and annotation.</title>
        <authorList>
            <consortium name="The Broad Institute Genomics Platform"/>
            <consortium name="The Broad Institute Genome Sequencing Center for Infectious Disease"/>
            <person name="Wu L."/>
            <person name="Ma J."/>
        </authorList>
    </citation>
    <scope>NUCLEOTIDE SEQUENCE [LARGE SCALE GENOMIC DNA]</scope>
    <source>
        <strain evidence="4">IBRC-M 10906</strain>
    </source>
</reference>
<dbReference type="EMBL" id="JBHUOF010000014">
    <property type="protein sequence ID" value="MFD2800349.1"/>
    <property type="molecule type" value="Genomic_DNA"/>
</dbReference>
<dbReference type="PANTHER" id="PTHR35176">
    <property type="entry name" value="HEME OXYGENASE HI_0854-RELATED"/>
    <property type="match status" value="1"/>
</dbReference>
<name>A0ABW5W8Q5_9PSEU</name>
<proteinExistence type="predicted"/>
<keyword evidence="4" id="KW-1185">Reference proteome</keyword>